<dbReference type="AlphaFoldDB" id="A0A6J6NNQ3"/>
<feature type="region of interest" description="Disordered" evidence="2">
    <location>
        <begin position="1"/>
        <end position="25"/>
    </location>
</feature>
<dbReference type="Gene3D" id="1.25.40.10">
    <property type="entry name" value="Tetratricopeptide repeat domain"/>
    <property type="match status" value="1"/>
</dbReference>
<dbReference type="InterPro" id="IPR011990">
    <property type="entry name" value="TPR-like_helical_dom_sf"/>
</dbReference>
<dbReference type="GO" id="GO:0003700">
    <property type="term" value="F:DNA-binding transcription factor activity"/>
    <property type="evidence" value="ECO:0007669"/>
    <property type="project" value="TreeGrafter"/>
</dbReference>
<dbReference type="InterPro" id="IPR001387">
    <property type="entry name" value="Cro/C1-type_HTH"/>
</dbReference>
<dbReference type="GO" id="GO:0005829">
    <property type="term" value="C:cytosol"/>
    <property type="evidence" value="ECO:0007669"/>
    <property type="project" value="TreeGrafter"/>
</dbReference>
<dbReference type="GO" id="GO:0003677">
    <property type="term" value="F:DNA binding"/>
    <property type="evidence" value="ECO:0007669"/>
    <property type="project" value="UniProtKB-KW"/>
</dbReference>
<protein>
    <submittedName>
        <fullName evidence="4">Unannotated protein</fullName>
    </submittedName>
</protein>
<evidence type="ECO:0000259" key="3">
    <source>
        <dbReference type="PROSITE" id="PS50943"/>
    </source>
</evidence>
<proteinExistence type="predicted"/>
<evidence type="ECO:0000313" key="4">
    <source>
        <dbReference type="EMBL" id="CAB4686315.1"/>
    </source>
</evidence>
<sequence>MRADSGRSAVGRVTARTHGASAPRGLRLGERVRQLRVSSNLTQSELAGDRFSKEYISQIERGKTRPTNETVAWLAARLGVELEFLQSGVSSEERDRAEAIIARAEAHISRREYGQAIGAFREAAASVAGFALGRTPNVPRSATRSSTMR</sequence>
<dbReference type="CDD" id="cd00093">
    <property type="entry name" value="HTH_XRE"/>
    <property type="match status" value="1"/>
</dbReference>
<evidence type="ECO:0000256" key="2">
    <source>
        <dbReference type="SAM" id="MobiDB-lite"/>
    </source>
</evidence>
<dbReference type="SUPFAM" id="SSF47413">
    <property type="entry name" value="lambda repressor-like DNA-binding domains"/>
    <property type="match status" value="1"/>
</dbReference>
<accession>A0A6J6NNQ3</accession>
<dbReference type="InterPro" id="IPR010982">
    <property type="entry name" value="Lambda_DNA-bd_dom_sf"/>
</dbReference>
<dbReference type="PROSITE" id="PS50943">
    <property type="entry name" value="HTH_CROC1"/>
    <property type="match status" value="1"/>
</dbReference>
<reference evidence="4" key="1">
    <citation type="submission" date="2020-05" db="EMBL/GenBank/DDBJ databases">
        <authorList>
            <person name="Chiriac C."/>
            <person name="Salcher M."/>
            <person name="Ghai R."/>
            <person name="Kavagutti S V."/>
        </authorList>
    </citation>
    <scope>NUCLEOTIDE SEQUENCE</scope>
</reference>
<evidence type="ECO:0000256" key="1">
    <source>
        <dbReference type="ARBA" id="ARBA00023125"/>
    </source>
</evidence>
<name>A0A6J6NNQ3_9ZZZZ</name>
<dbReference type="PANTHER" id="PTHR46797:SF2">
    <property type="entry name" value="TRANSCRIPTIONAL REGULATOR"/>
    <property type="match status" value="1"/>
</dbReference>
<dbReference type="SMART" id="SM00530">
    <property type="entry name" value="HTH_XRE"/>
    <property type="match status" value="1"/>
</dbReference>
<dbReference type="EMBL" id="CAEZXP010000001">
    <property type="protein sequence ID" value="CAB4686315.1"/>
    <property type="molecule type" value="Genomic_DNA"/>
</dbReference>
<dbReference type="InterPro" id="IPR050807">
    <property type="entry name" value="TransReg_Diox_bact_type"/>
</dbReference>
<organism evidence="4">
    <name type="scientific">freshwater metagenome</name>
    <dbReference type="NCBI Taxonomy" id="449393"/>
    <lineage>
        <taxon>unclassified sequences</taxon>
        <taxon>metagenomes</taxon>
        <taxon>ecological metagenomes</taxon>
    </lineage>
</organism>
<feature type="domain" description="HTH cro/C1-type" evidence="3">
    <location>
        <begin position="32"/>
        <end position="85"/>
    </location>
</feature>
<gene>
    <name evidence="4" type="ORF">UFOPK2399_00325</name>
</gene>
<keyword evidence="1" id="KW-0238">DNA-binding</keyword>
<dbReference type="PANTHER" id="PTHR46797">
    <property type="entry name" value="HTH-TYPE TRANSCRIPTIONAL REGULATOR"/>
    <property type="match status" value="1"/>
</dbReference>
<dbReference type="Pfam" id="PF13560">
    <property type="entry name" value="HTH_31"/>
    <property type="match status" value="1"/>
</dbReference>